<reference evidence="2 3" key="1">
    <citation type="submission" date="2019-04" db="EMBL/GenBank/DDBJ databases">
        <title>Reference strain of H23.</title>
        <authorList>
            <person name="Luo X."/>
        </authorList>
    </citation>
    <scope>NUCLEOTIDE SEQUENCE [LARGE SCALE GENOMIC DNA]</scope>
    <source>
        <strain evidence="2 3">H23</strain>
    </source>
</reference>
<evidence type="ECO:0000259" key="1">
    <source>
        <dbReference type="Pfam" id="PF12697"/>
    </source>
</evidence>
<dbReference type="Pfam" id="PF12697">
    <property type="entry name" value="Abhydrolase_6"/>
    <property type="match status" value="1"/>
</dbReference>
<dbReference type="PANTHER" id="PTHR15394:SF3">
    <property type="entry name" value="SERINE HYDROLASE RBBP9"/>
    <property type="match status" value="1"/>
</dbReference>
<evidence type="ECO:0000313" key="2">
    <source>
        <dbReference type="EMBL" id="TKR29501.1"/>
    </source>
</evidence>
<organism evidence="2 3">
    <name type="scientific">Luteimonas gilva</name>
    <dbReference type="NCBI Taxonomy" id="2572684"/>
    <lineage>
        <taxon>Bacteria</taxon>
        <taxon>Pseudomonadati</taxon>
        <taxon>Pseudomonadota</taxon>
        <taxon>Gammaproteobacteria</taxon>
        <taxon>Lysobacterales</taxon>
        <taxon>Lysobacteraceae</taxon>
        <taxon>Luteimonas</taxon>
    </lineage>
</organism>
<protein>
    <submittedName>
        <fullName evidence="2">Alpha/beta fold hydrolase</fullName>
    </submittedName>
</protein>
<dbReference type="EMBL" id="SZUA01000003">
    <property type="protein sequence ID" value="TKR29501.1"/>
    <property type="molecule type" value="Genomic_DNA"/>
</dbReference>
<keyword evidence="2" id="KW-0378">Hydrolase</keyword>
<sequence length="186" mass="20291">MNGSVLFIHGGGTGAYAADRALADSLQRALGAGWEVDSPPMPDEENCPYPEWRAVIDARIASMKGPVMLVGHSVGGSVLLKYLCERRSTPRIAGLFAVASPYWGTGGWNWDELALPADAAKRLTGDWPLVLYYSRDDEVVPFSHLALYTAKLPRAAVREYEGRDHQFGEDLTDVAADILRTATRKA</sequence>
<comment type="caution">
    <text evidence="2">The sequence shown here is derived from an EMBL/GenBank/DDBJ whole genome shotgun (WGS) entry which is preliminary data.</text>
</comment>
<dbReference type="SUPFAM" id="SSF53474">
    <property type="entry name" value="alpha/beta-Hydrolases"/>
    <property type="match status" value="1"/>
</dbReference>
<dbReference type="InterPro" id="IPR010662">
    <property type="entry name" value="RBBP9/YdeN"/>
</dbReference>
<feature type="domain" description="AB hydrolase-1" evidence="1">
    <location>
        <begin position="5"/>
        <end position="144"/>
    </location>
</feature>
<dbReference type="Proteomes" id="UP000308707">
    <property type="component" value="Unassembled WGS sequence"/>
</dbReference>
<name>A0A4U5JLU9_9GAMM</name>
<dbReference type="GO" id="GO:0016787">
    <property type="term" value="F:hydrolase activity"/>
    <property type="evidence" value="ECO:0007669"/>
    <property type="project" value="UniProtKB-KW"/>
</dbReference>
<dbReference type="InterPro" id="IPR029058">
    <property type="entry name" value="AB_hydrolase_fold"/>
</dbReference>
<dbReference type="OrthoDB" id="9814966at2"/>
<evidence type="ECO:0000313" key="3">
    <source>
        <dbReference type="Proteomes" id="UP000308707"/>
    </source>
</evidence>
<dbReference type="Gene3D" id="3.40.50.1820">
    <property type="entry name" value="alpha/beta hydrolase"/>
    <property type="match status" value="1"/>
</dbReference>
<gene>
    <name evidence="2" type="ORF">FCE95_15300</name>
</gene>
<dbReference type="PANTHER" id="PTHR15394">
    <property type="entry name" value="SERINE HYDROLASE RBBP9"/>
    <property type="match status" value="1"/>
</dbReference>
<dbReference type="RefSeq" id="WP_137267904.1">
    <property type="nucleotide sequence ID" value="NZ_SZUA01000003.1"/>
</dbReference>
<keyword evidence="3" id="KW-1185">Reference proteome</keyword>
<accession>A0A4U5JLU9</accession>
<dbReference type="AlphaFoldDB" id="A0A4U5JLU9"/>
<dbReference type="InterPro" id="IPR000073">
    <property type="entry name" value="AB_hydrolase_1"/>
</dbReference>
<proteinExistence type="predicted"/>